<evidence type="ECO:0000313" key="3">
    <source>
        <dbReference type="Proteomes" id="UP001628156"/>
    </source>
</evidence>
<dbReference type="EMBL" id="BAAFRS010000194">
    <property type="protein sequence ID" value="GAB1224350.1"/>
    <property type="molecule type" value="Genomic_DNA"/>
</dbReference>
<comment type="caution">
    <text evidence="2">The sequence shown here is derived from an EMBL/GenBank/DDBJ whole genome shotgun (WGS) entry which is preliminary data.</text>
</comment>
<proteinExistence type="predicted"/>
<dbReference type="Proteomes" id="UP001628156">
    <property type="component" value="Unassembled WGS sequence"/>
</dbReference>
<keyword evidence="3" id="KW-1185">Reference proteome</keyword>
<organism evidence="2 3">
    <name type="scientific">Entamoeba nuttalli</name>
    <dbReference type="NCBI Taxonomy" id="412467"/>
    <lineage>
        <taxon>Eukaryota</taxon>
        <taxon>Amoebozoa</taxon>
        <taxon>Evosea</taxon>
        <taxon>Archamoebae</taxon>
        <taxon>Mastigamoebida</taxon>
        <taxon>Entamoebidae</taxon>
        <taxon>Entamoeba</taxon>
    </lineage>
</organism>
<evidence type="ECO:0000313" key="2">
    <source>
        <dbReference type="EMBL" id="GAB1224350.1"/>
    </source>
</evidence>
<name>A0ABQ0DND6_9EUKA</name>
<protein>
    <submittedName>
        <fullName evidence="2">Uncharacterized protein</fullName>
    </submittedName>
</protein>
<accession>A0ABQ0DND6</accession>
<gene>
    <name evidence="2" type="ORF">ENUP19_0194G0006</name>
</gene>
<feature type="region of interest" description="Disordered" evidence="1">
    <location>
        <begin position="402"/>
        <end position="555"/>
    </location>
</feature>
<feature type="compositionally biased region" description="Acidic residues" evidence="1">
    <location>
        <begin position="457"/>
        <end position="525"/>
    </location>
</feature>
<reference evidence="2 3" key="1">
    <citation type="journal article" date="2019" name="PLoS Negl. Trop. Dis.">
        <title>Whole genome sequencing of Entamoeba nuttalli reveals mammalian host-related molecular signatures and a novel octapeptide-repeat surface protein.</title>
        <authorList>
            <person name="Tanaka M."/>
            <person name="Makiuchi T."/>
            <person name="Komiyama T."/>
            <person name="Shiina T."/>
            <person name="Osaki K."/>
            <person name="Tachibana H."/>
        </authorList>
    </citation>
    <scope>NUCLEOTIDE SEQUENCE [LARGE SCALE GENOMIC DNA]</scope>
    <source>
        <strain evidence="2 3">P19-061405</strain>
    </source>
</reference>
<sequence>MSQKQIYTPLTLLSDESGDLVQGVIYIWNFINEFKKEIEIEDSSFKSLVTALYYEDILKEDWTTIKLYRFLIPIIFHSQEMYWFERMDMPINKVTIPGLLCIILEKEGSTFSLSAMEYIKYSYLSYMIQPRVKVSVIVKLIQIFLNTNIGKEIVKHKCQTKIIGIDRMCRYFMCINNCLIIETSELNWMLVDTEFKMNNLIQFYGQSKSLREIELSKHLIKIKGTLHLEQSLYQEFGIRTSMIEENQCKSIDYKSYSNPTNLLTSESITVKEITIQLIQEVSDFLETLKNSLEKRQKRIKGSLNIINIISGLKFIPSKNINNLLPFLNTTHSILLKIIQKLPICYQDELYYKKIIQCVNKKSLMYATVSSTQVLFYMIQRVVDFKHVTTRFDQSSYEDISFSDVDSELEESSQEPIESLTNIVNSEENKNPTTKPTKTKNDNKMEEENVGAVIIEDGISEESDTSLQEFENDDSDEGYEEDEEEEDDDDTEDEISDDGNEEEEEDDDDTEDEDDDTEDEISDDTSSELIGKGKKVVKRLKRKNQRESSDSSSSSY</sequence>
<feature type="compositionally biased region" description="Polar residues" evidence="1">
    <location>
        <begin position="413"/>
        <end position="425"/>
    </location>
</feature>
<evidence type="ECO:0000256" key="1">
    <source>
        <dbReference type="SAM" id="MobiDB-lite"/>
    </source>
</evidence>
<feature type="compositionally biased region" description="Basic residues" evidence="1">
    <location>
        <begin position="531"/>
        <end position="543"/>
    </location>
</feature>